<dbReference type="EMBL" id="JAFREP010000026">
    <property type="protein sequence ID" value="MBO1321634.1"/>
    <property type="molecule type" value="Genomic_DNA"/>
</dbReference>
<dbReference type="InterPro" id="IPR011042">
    <property type="entry name" value="6-blade_b-propeller_TolB-like"/>
</dbReference>
<comment type="caution">
    <text evidence="1">The sequence shown here is derived from an EMBL/GenBank/DDBJ whole genome shotgun (WGS) entry which is preliminary data.</text>
</comment>
<dbReference type="SUPFAM" id="SSF101898">
    <property type="entry name" value="NHL repeat"/>
    <property type="match status" value="1"/>
</dbReference>
<dbReference type="AlphaFoldDB" id="A0A8J7QD79"/>
<dbReference type="RefSeq" id="WP_207861607.1">
    <property type="nucleotide sequence ID" value="NZ_JAFREP010000026.1"/>
</dbReference>
<sequence length="402" mass="45367">MNRIILCLVCLLTTVSLFGMEPVKRIENGTKPKGKVKTLKFTEELRLTADQGDEYLWVGPTARVEPDHNGMMYVLDTRERRVLEFDQNGKFTRVVGKQGPGPGEFQMPQALQIFPDGTAMVHELVGPMVTVNYYDKGMVFKDRTQTQTLTGLLEGVVYAPDKSKKFANKVNVDMQKQTMVVFNGLMDEKSEPLIQVAQYEMMGINPARIGEANYWVEFMADRIRIGLHGIAGIMAFDSEGHFYSALNGQYQITQYDAKQNKTLEISRKYKPLPFTEEEITAVADPIYEILMTQLPPQLQEIITPAVMRRAVQKAEPPPVKPPVNGIVVMEDGHILVIFDSNLVTGKGVVDIFSPRGEYLGQAERDNRPFARMVFRNGKAYTMETVDGENELVRYDVKLVDAK</sequence>
<proteinExistence type="predicted"/>
<dbReference type="Gene3D" id="2.120.10.30">
    <property type="entry name" value="TolB, C-terminal domain"/>
    <property type="match status" value="1"/>
</dbReference>
<dbReference type="Proteomes" id="UP000664417">
    <property type="component" value="Unassembled WGS sequence"/>
</dbReference>
<reference evidence="1" key="1">
    <citation type="submission" date="2021-03" db="EMBL/GenBank/DDBJ databases">
        <authorList>
            <person name="Wang G."/>
        </authorList>
    </citation>
    <scope>NUCLEOTIDE SEQUENCE</scope>
    <source>
        <strain evidence="1">KCTC 12899</strain>
    </source>
</reference>
<organism evidence="1 2">
    <name type="scientific">Acanthopleuribacter pedis</name>
    <dbReference type="NCBI Taxonomy" id="442870"/>
    <lineage>
        <taxon>Bacteria</taxon>
        <taxon>Pseudomonadati</taxon>
        <taxon>Acidobacteriota</taxon>
        <taxon>Holophagae</taxon>
        <taxon>Acanthopleuribacterales</taxon>
        <taxon>Acanthopleuribacteraceae</taxon>
        <taxon>Acanthopleuribacter</taxon>
    </lineage>
</organism>
<protein>
    <submittedName>
        <fullName evidence="1">6-bladed beta-propeller</fullName>
    </submittedName>
</protein>
<evidence type="ECO:0000313" key="1">
    <source>
        <dbReference type="EMBL" id="MBO1321634.1"/>
    </source>
</evidence>
<name>A0A8J7QD79_9BACT</name>
<evidence type="ECO:0000313" key="2">
    <source>
        <dbReference type="Proteomes" id="UP000664417"/>
    </source>
</evidence>
<accession>A0A8J7QD79</accession>
<gene>
    <name evidence="1" type="ORF">J3U88_24360</name>
</gene>
<keyword evidence="2" id="KW-1185">Reference proteome</keyword>
<dbReference type="Pfam" id="PF17170">
    <property type="entry name" value="DUF5128"/>
    <property type="match status" value="1"/>
</dbReference>